<dbReference type="Proteomes" id="UP001497516">
    <property type="component" value="Chromosome 7"/>
</dbReference>
<dbReference type="EMBL" id="OZ034820">
    <property type="protein sequence ID" value="CAL1402685.1"/>
    <property type="molecule type" value="Genomic_DNA"/>
</dbReference>
<evidence type="ECO:0000313" key="2">
    <source>
        <dbReference type="Proteomes" id="UP001497516"/>
    </source>
</evidence>
<organism evidence="1 2">
    <name type="scientific">Linum trigynum</name>
    <dbReference type="NCBI Taxonomy" id="586398"/>
    <lineage>
        <taxon>Eukaryota</taxon>
        <taxon>Viridiplantae</taxon>
        <taxon>Streptophyta</taxon>
        <taxon>Embryophyta</taxon>
        <taxon>Tracheophyta</taxon>
        <taxon>Spermatophyta</taxon>
        <taxon>Magnoliopsida</taxon>
        <taxon>eudicotyledons</taxon>
        <taxon>Gunneridae</taxon>
        <taxon>Pentapetalae</taxon>
        <taxon>rosids</taxon>
        <taxon>fabids</taxon>
        <taxon>Malpighiales</taxon>
        <taxon>Linaceae</taxon>
        <taxon>Linum</taxon>
    </lineage>
</organism>
<gene>
    <name evidence="1" type="ORF">LTRI10_LOCUS42669</name>
</gene>
<dbReference type="PANTHER" id="PTHR11439">
    <property type="entry name" value="GAG-POL-RELATED RETROTRANSPOSON"/>
    <property type="match status" value="1"/>
</dbReference>
<accession>A0AAV2FYT6</accession>
<evidence type="ECO:0000313" key="1">
    <source>
        <dbReference type="EMBL" id="CAL1402685.1"/>
    </source>
</evidence>
<keyword evidence="2" id="KW-1185">Reference proteome</keyword>
<dbReference type="PANTHER" id="PTHR11439:SF450">
    <property type="entry name" value="REVERSE TRANSCRIPTASE TY1_COPIA-TYPE DOMAIN-CONTAINING PROTEIN"/>
    <property type="match status" value="1"/>
</dbReference>
<reference evidence="1 2" key="1">
    <citation type="submission" date="2024-04" db="EMBL/GenBank/DDBJ databases">
        <authorList>
            <person name="Fracassetti M."/>
        </authorList>
    </citation>
    <scope>NUCLEOTIDE SEQUENCE [LARGE SCALE GENOMIC DNA]</scope>
</reference>
<sequence>MHVPTSHHWQCLKRLLCYVRVTITYGLAIRHTGLPLRLTAFVDSNWADNLDDRTSTSAYLVYLGSTPISWCSHKKRTVALSSTEVEYRVIAHVAAELE</sequence>
<dbReference type="AlphaFoldDB" id="A0AAV2FYT6"/>
<evidence type="ECO:0008006" key="3">
    <source>
        <dbReference type="Google" id="ProtNLM"/>
    </source>
</evidence>
<name>A0AAV2FYT6_9ROSI</name>
<dbReference type="CDD" id="cd09272">
    <property type="entry name" value="RNase_HI_RT_Ty1"/>
    <property type="match status" value="1"/>
</dbReference>
<protein>
    <recommendedName>
        <fullName evidence="3">Mitochondrial protein</fullName>
    </recommendedName>
</protein>
<proteinExistence type="predicted"/>